<keyword evidence="2" id="KW-1185">Reference proteome</keyword>
<proteinExistence type="predicted"/>
<reference evidence="1 2" key="1">
    <citation type="journal article" date="2019" name="Int. J. Syst. Evol. Microbiol.">
        <title>The Global Catalogue of Microorganisms (GCM) 10K type strain sequencing project: providing services to taxonomists for standard genome sequencing and annotation.</title>
        <authorList>
            <consortium name="The Broad Institute Genomics Platform"/>
            <consortium name="The Broad Institute Genome Sequencing Center for Infectious Disease"/>
            <person name="Wu L."/>
            <person name="Ma J."/>
        </authorList>
    </citation>
    <scope>NUCLEOTIDE SEQUENCE [LARGE SCALE GENOMIC DNA]</scope>
    <source>
        <strain evidence="1 2">SKJ47</strain>
    </source>
</reference>
<dbReference type="PANTHER" id="PTHR42200:SF2">
    <property type="entry name" value="ARCHAEAL FLAGELLA-RELATED PROTEIN F"/>
    <property type="match status" value="1"/>
</dbReference>
<dbReference type="Pfam" id="PF01917">
    <property type="entry name" value="Flagellin_arch-type"/>
    <property type="match status" value="1"/>
</dbReference>
<protein>
    <submittedName>
        <fullName evidence="1">Flagellar protein G</fullName>
    </submittedName>
</protein>
<evidence type="ECO:0000313" key="2">
    <source>
        <dbReference type="Proteomes" id="UP001596296"/>
    </source>
</evidence>
<comment type="caution">
    <text evidence="1">The sequence shown here is derived from an EMBL/GenBank/DDBJ whole genome shotgun (WGS) entry which is preliminary data.</text>
</comment>
<keyword evidence="1" id="KW-0282">Flagellum</keyword>
<gene>
    <name evidence="1" type="ORF">ACFQE9_01095</name>
</gene>
<dbReference type="RefSeq" id="WP_379739195.1">
    <property type="nucleotide sequence ID" value="NZ_JBHSVN010000001.1"/>
</dbReference>
<accession>A0ABD5UPV6</accession>
<keyword evidence="1" id="KW-0966">Cell projection</keyword>
<dbReference type="AlphaFoldDB" id="A0ABD5UPV6"/>
<dbReference type="PANTHER" id="PTHR42200">
    <property type="entry name" value="ARCHAEAL FLAGELLA-RELATED PROTEIN F-RELATED"/>
    <property type="match status" value="1"/>
</dbReference>
<dbReference type="EMBL" id="JBHSXL010000001">
    <property type="protein sequence ID" value="MFC6891233.1"/>
    <property type="molecule type" value="Genomic_DNA"/>
</dbReference>
<keyword evidence="1" id="KW-0969">Cilium</keyword>
<name>A0ABD5UPV6_9EURY</name>
<dbReference type="Proteomes" id="UP001596296">
    <property type="component" value="Unassembled WGS sequence"/>
</dbReference>
<evidence type="ECO:0000313" key="1">
    <source>
        <dbReference type="EMBL" id="MFC6891233.1"/>
    </source>
</evidence>
<dbReference type="InterPro" id="IPR002774">
    <property type="entry name" value="Flagellin_arc-type"/>
</dbReference>
<sequence>MASVSISHMIIFIASLVIAAGVVGTVTSGVDQVNAAIEDGSADVATDMRTDVTIVSDAGSDAVYDSSEGTLSLLVKNTGTHRLAPDGSGVVIVVDGRFITHDSIETTLYSGSGTTWARGDVMAFAIDVDLDAGDHRIAMTVNGDEEVFEFRYDGGS</sequence>
<organism evidence="1 2">
    <name type="scientific">Halopenitus salinus</name>
    <dbReference type="NCBI Taxonomy" id="1198295"/>
    <lineage>
        <taxon>Archaea</taxon>
        <taxon>Methanobacteriati</taxon>
        <taxon>Methanobacteriota</taxon>
        <taxon>Stenosarchaea group</taxon>
        <taxon>Halobacteria</taxon>
        <taxon>Halobacteriales</taxon>
        <taxon>Haloferacaceae</taxon>
        <taxon>Halopenitus</taxon>
    </lineage>
</organism>